<proteinExistence type="predicted"/>
<dbReference type="PaxDb" id="4113-PGSC0003DMT400093271"/>
<feature type="region of interest" description="Disordered" evidence="1">
    <location>
        <begin position="73"/>
        <end position="107"/>
    </location>
</feature>
<keyword evidence="3" id="KW-1185">Reference proteome</keyword>
<dbReference type="HOGENOM" id="CLU_175881_0_0_1"/>
<dbReference type="EnsemblPlants" id="PGSC0003DMT400093271">
    <property type="protein sequence ID" value="PGSC0003DMT400093271"/>
    <property type="gene ID" value="PGSC0003DMG400042842"/>
</dbReference>
<reference evidence="3" key="1">
    <citation type="journal article" date="2011" name="Nature">
        <title>Genome sequence and analysis of the tuber crop potato.</title>
        <authorList>
            <consortium name="The Potato Genome Sequencing Consortium"/>
        </authorList>
    </citation>
    <scope>NUCLEOTIDE SEQUENCE [LARGE SCALE GENOMIC DNA]</scope>
    <source>
        <strain evidence="3">cv. DM1-3 516 R44</strain>
    </source>
</reference>
<feature type="compositionally biased region" description="Basic and acidic residues" evidence="1">
    <location>
        <begin position="89"/>
        <end position="100"/>
    </location>
</feature>
<evidence type="ECO:0000313" key="3">
    <source>
        <dbReference type="Proteomes" id="UP000011115"/>
    </source>
</evidence>
<dbReference type="AlphaFoldDB" id="M1DRL3"/>
<reference evidence="2" key="2">
    <citation type="submission" date="2015-06" db="UniProtKB">
        <authorList>
            <consortium name="EnsemblPlants"/>
        </authorList>
    </citation>
    <scope>IDENTIFICATION</scope>
    <source>
        <strain evidence="2">DM1-3 516 R44</strain>
    </source>
</reference>
<dbReference type="Proteomes" id="UP000011115">
    <property type="component" value="Unassembled WGS sequence"/>
</dbReference>
<organism evidence="2 3">
    <name type="scientific">Solanum tuberosum</name>
    <name type="common">Potato</name>
    <dbReference type="NCBI Taxonomy" id="4113"/>
    <lineage>
        <taxon>Eukaryota</taxon>
        <taxon>Viridiplantae</taxon>
        <taxon>Streptophyta</taxon>
        <taxon>Embryophyta</taxon>
        <taxon>Tracheophyta</taxon>
        <taxon>Spermatophyta</taxon>
        <taxon>Magnoliopsida</taxon>
        <taxon>eudicotyledons</taxon>
        <taxon>Gunneridae</taxon>
        <taxon>Pentapetalae</taxon>
        <taxon>asterids</taxon>
        <taxon>lamiids</taxon>
        <taxon>Solanales</taxon>
        <taxon>Solanaceae</taxon>
        <taxon>Solanoideae</taxon>
        <taxon>Solaneae</taxon>
        <taxon>Solanum</taxon>
    </lineage>
</organism>
<sequence>MVSQASDISIRLTFIIELATCNSTYNKGHMVKLRLKKMWLGTGLEWDHRTGTNRYRTETGRFDRVVDRYRDEPDRNYRDGGSVPSRPTIYRDRTGTDRNGLKLNGMG</sequence>
<name>M1DRL3_SOLTU</name>
<dbReference type="InParanoid" id="M1DRL3"/>
<dbReference type="Gramene" id="PGSC0003DMT400093271">
    <property type="protein sequence ID" value="PGSC0003DMT400093271"/>
    <property type="gene ID" value="PGSC0003DMG400042842"/>
</dbReference>
<evidence type="ECO:0000256" key="1">
    <source>
        <dbReference type="SAM" id="MobiDB-lite"/>
    </source>
</evidence>
<evidence type="ECO:0000313" key="2">
    <source>
        <dbReference type="EnsemblPlants" id="PGSC0003DMT400093271"/>
    </source>
</evidence>
<protein>
    <submittedName>
        <fullName evidence="2">Uncharacterized protein</fullName>
    </submittedName>
</protein>
<accession>M1DRL3</accession>